<organism evidence="1 2">
    <name type="scientific">Microbacterium amylolyticum</name>
    <dbReference type="NCBI Taxonomy" id="936337"/>
    <lineage>
        <taxon>Bacteria</taxon>
        <taxon>Bacillati</taxon>
        <taxon>Actinomycetota</taxon>
        <taxon>Actinomycetes</taxon>
        <taxon>Micrococcales</taxon>
        <taxon>Microbacteriaceae</taxon>
        <taxon>Microbacterium</taxon>
    </lineage>
</organism>
<evidence type="ECO:0000313" key="1">
    <source>
        <dbReference type="EMBL" id="MBP2437053.1"/>
    </source>
</evidence>
<name>A0ABS4ZIE4_9MICO</name>
<evidence type="ECO:0000313" key="2">
    <source>
        <dbReference type="Proteomes" id="UP001519362"/>
    </source>
</evidence>
<accession>A0ABS4ZIE4</accession>
<proteinExistence type="predicted"/>
<dbReference type="Proteomes" id="UP001519362">
    <property type="component" value="Unassembled WGS sequence"/>
</dbReference>
<dbReference type="RefSeq" id="WP_165134885.1">
    <property type="nucleotide sequence ID" value="NZ_CP049253.1"/>
</dbReference>
<gene>
    <name evidence="1" type="ORF">JOF34_001639</name>
</gene>
<sequence length="125" mass="13358">MNETGDEPIDEEPPVEVDEDARAADLEEAIKGALGIESSFSELYAYDPSLWGGYINGVRTEGDLAFITLQVAADDPMRDDLGQRAAQALSTLLSADTIESVDIGWIIVEDASGVVIAQEQPAPFS</sequence>
<dbReference type="EMBL" id="JAGIOL010000001">
    <property type="protein sequence ID" value="MBP2437053.1"/>
    <property type="molecule type" value="Genomic_DNA"/>
</dbReference>
<reference evidence="1 2" key="1">
    <citation type="submission" date="2021-03" db="EMBL/GenBank/DDBJ databases">
        <title>Sequencing the genomes of 1000 actinobacteria strains.</title>
        <authorList>
            <person name="Klenk H.-P."/>
        </authorList>
    </citation>
    <scope>NUCLEOTIDE SEQUENCE [LARGE SCALE GENOMIC DNA]</scope>
    <source>
        <strain evidence="1 2">DSM 24221</strain>
    </source>
</reference>
<comment type="caution">
    <text evidence="1">The sequence shown here is derived from an EMBL/GenBank/DDBJ whole genome shotgun (WGS) entry which is preliminary data.</text>
</comment>
<protein>
    <submittedName>
        <fullName evidence="1">Uncharacterized protein</fullName>
    </submittedName>
</protein>
<keyword evidence="2" id="KW-1185">Reference proteome</keyword>